<dbReference type="EMBL" id="AWWV01016421">
    <property type="protein sequence ID" value="OMO49670.1"/>
    <property type="molecule type" value="Genomic_DNA"/>
</dbReference>
<dbReference type="OrthoDB" id="1747606at2759"/>
<dbReference type="Gene3D" id="3.40.50.720">
    <property type="entry name" value="NAD(P)-binding Rossmann-like Domain"/>
    <property type="match status" value="2"/>
</dbReference>
<dbReference type="AlphaFoldDB" id="A0A1R3FVA5"/>
<organism evidence="1 2">
    <name type="scientific">Corchorus capsularis</name>
    <name type="common">Jute</name>
    <dbReference type="NCBI Taxonomy" id="210143"/>
    <lineage>
        <taxon>Eukaryota</taxon>
        <taxon>Viridiplantae</taxon>
        <taxon>Streptophyta</taxon>
        <taxon>Embryophyta</taxon>
        <taxon>Tracheophyta</taxon>
        <taxon>Spermatophyta</taxon>
        <taxon>Magnoliopsida</taxon>
        <taxon>eudicotyledons</taxon>
        <taxon>Gunneridae</taxon>
        <taxon>Pentapetalae</taxon>
        <taxon>rosids</taxon>
        <taxon>malvids</taxon>
        <taxon>Malvales</taxon>
        <taxon>Malvaceae</taxon>
        <taxon>Grewioideae</taxon>
        <taxon>Apeibeae</taxon>
        <taxon>Corchorus</taxon>
    </lineage>
</organism>
<evidence type="ECO:0000313" key="1">
    <source>
        <dbReference type="EMBL" id="OMO49670.1"/>
    </source>
</evidence>
<dbReference type="STRING" id="210143.A0A1R3FVA5"/>
<gene>
    <name evidence="1" type="ORF">CCACVL1_30859</name>
</gene>
<evidence type="ECO:0000313" key="2">
    <source>
        <dbReference type="Proteomes" id="UP000188268"/>
    </source>
</evidence>
<reference evidence="1 2" key="1">
    <citation type="submission" date="2013-09" db="EMBL/GenBank/DDBJ databases">
        <title>Corchorus capsularis genome sequencing.</title>
        <authorList>
            <person name="Alam M."/>
            <person name="Haque M.S."/>
            <person name="Islam M.S."/>
            <person name="Emdad E.M."/>
            <person name="Islam M.M."/>
            <person name="Ahmed B."/>
            <person name="Halim A."/>
            <person name="Hossen Q.M.M."/>
            <person name="Hossain M.Z."/>
            <person name="Ahmed R."/>
            <person name="Khan M.M."/>
            <person name="Islam R."/>
            <person name="Rashid M.M."/>
            <person name="Khan S.A."/>
            <person name="Rahman M.S."/>
            <person name="Alam M."/>
        </authorList>
    </citation>
    <scope>NUCLEOTIDE SEQUENCE [LARGE SCALE GENOMIC DNA]</scope>
    <source>
        <strain evidence="2">cv. CVL-1</strain>
        <tissue evidence="1">Whole seedling</tissue>
    </source>
</reference>
<proteinExistence type="predicted"/>
<dbReference type="Proteomes" id="UP000188268">
    <property type="component" value="Unassembled WGS sequence"/>
</dbReference>
<sequence>MFFSYCWLLYHVIHQLTEELGSLEQIGGTAFNTMVVGYNNVDVNAANKMVLQLGVLTEITAELAGSLSLAAAGRTVEADVFMRVGLYDGWLPHLLCFKVVYLQVPIPLFDLAVQEEGDNIKSRFPILYQVEIVVG</sequence>
<accession>A0A1R3FVA5</accession>
<name>A0A1R3FVA5_COCAP</name>
<dbReference type="SUPFAM" id="SSF52283">
    <property type="entry name" value="Formate/glycerate dehydrogenase catalytic domain-like"/>
    <property type="match status" value="1"/>
</dbReference>
<keyword evidence="2" id="KW-1185">Reference proteome</keyword>
<comment type="caution">
    <text evidence="1">The sequence shown here is derived from an EMBL/GenBank/DDBJ whole genome shotgun (WGS) entry which is preliminary data.</text>
</comment>
<protein>
    <submittedName>
        <fullName evidence="1">Uncharacterized protein</fullName>
    </submittedName>
</protein>
<dbReference type="Gramene" id="OMO49670">
    <property type="protein sequence ID" value="OMO49670"/>
    <property type="gene ID" value="CCACVL1_30859"/>
</dbReference>